<gene>
    <name evidence="6" type="ORF">SAMN05216270_12277</name>
</gene>
<organism evidence="6 7">
    <name type="scientific">Glycomyces harbinensis</name>
    <dbReference type="NCBI Taxonomy" id="58114"/>
    <lineage>
        <taxon>Bacteria</taxon>
        <taxon>Bacillati</taxon>
        <taxon>Actinomycetota</taxon>
        <taxon>Actinomycetes</taxon>
        <taxon>Glycomycetales</taxon>
        <taxon>Glycomycetaceae</taxon>
        <taxon>Glycomyces</taxon>
    </lineage>
</organism>
<dbReference type="STRING" id="58114.SAMN05216270_12277"/>
<dbReference type="EMBL" id="FNAD01000022">
    <property type="protein sequence ID" value="SDE45688.1"/>
    <property type="molecule type" value="Genomic_DNA"/>
</dbReference>
<keyword evidence="2" id="KW-0560">Oxidoreductase</keyword>
<dbReference type="GO" id="GO:0051213">
    <property type="term" value="F:dioxygenase activity"/>
    <property type="evidence" value="ECO:0007669"/>
    <property type="project" value="UniProtKB-KW"/>
</dbReference>
<keyword evidence="3" id="KW-0408">Iron</keyword>
<evidence type="ECO:0000313" key="7">
    <source>
        <dbReference type="Proteomes" id="UP000198949"/>
    </source>
</evidence>
<dbReference type="InterPro" id="IPR003819">
    <property type="entry name" value="TauD/TfdA-like"/>
</dbReference>
<name>A0A1G7D290_9ACTN</name>
<accession>A0A1G7D290</accession>
<feature type="domain" description="TauD/TfdA-like" evidence="5">
    <location>
        <begin position="60"/>
        <end position="311"/>
    </location>
</feature>
<dbReference type="Gene3D" id="3.60.130.10">
    <property type="entry name" value="Clavaminate synthase-like"/>
    <property type="match status" value="1"/>
</dbReference>
<keyword evidence="4" id="KW-0045">Antibiotic biosynthesis</keyword>
<dbReference type="Proteomes" id="UP000198949">
    <property type="component" value="Unassembled WGS sequence"/>
</dbReference>
<dbReference type="PANTHER" id="PTHR10696">
    <property type="entry name" value="GAMMA-BUTYROBETAINE HYDROXYLASE-RELATED"/>
    <property type="match status" value="1"/>
</dbReference>
<protein>
    <submittedName>
        <fullName evidence="6">Taurine catabolism dioxygenase TauD, TfdA family</fullName>
    </submittedName>
</protein>
<dbReference type="RefSeq" id="WP_091040361.1">
    <property type="nucleotide sequence ID" value="NZ_FNAD01000022.1"/>
</dbReference>
<dbReference type="InterPro" id="IPR042098">
    <property type="entry name" value="TauD-like_sf"/>
</dbReference>
<evidence type="ECO:0000256" key="3">
    <source>
        <dbReference type="ARBA" id="ARBA00023004"/>
    </source>
</evidence>
<proteinExistence type="predicted"/>
<evidence type="ECO:0000256" key="4">
    <source>
        <dbReference type="ARBA" id="ARBA00023194"/>
    </source>
</evidence>
<evidence type="ECO:0000256" key="1">
    <source>
        <dbReference type="ARBA" id="ARBA00001954"/>
    </source>
</evidence>
<sequence>MNSKSAPVVLTEPVTGPSAWKRADFTSPDDWTVSFSKDQVVELVEAVKSLDRDKKSFGELTAADFPLPTIAPVMKDLVAELEQGRGFAVLRGFPIADLDESQLETAYFGLSTHVGRATPQSRDGALVHHVKDRPTSEQKTGGHRGYMSNEALPLHTDPSDLLTLLCIKDAAEGGMNQLASSMTVHNHLLEHHRELLGLLYKPFAYDRRGTESAGELPYYWNPIFGYFEGRLACRYYRRERAELAPAKSGVPLSPVEIAALDAFDETAALPEHTIELKLRPGDILMVDNNYALHGRTAFADAGTRSRDLLRMSLQPWSPRAFPEGFAAYREGLPVTA</sequence>
<evidence type="ECO:0000313" key="6">
    <source>
        <dbReference type="EMBL" id="SDE45688.1"/>
    </source>
</evidence>
<dbReference type="AlphaFoldDB" id="A0A1G7D290"/>
<evidence type="ECO:0000259" key="5">
    <source>
        <dbReference type="Pfam" id="PF02668"/>
    </source>
</evidence>
<keyword evidence="6" id="KW-0223">Dioxygenase</keyword>
<reference evidence="7" key="1">
    <citation type="submission" date="2016-10" db="EMBL/GenBank/DDBJ databases">
        <authorList>
            <person name="Varghese N."/>
            <person name="Submissions S."/>
        </authorList>
    </citation>
    <scope>NUCLEOTIDE SEQUENCE [LARGE SCALE GENOMIC DNA]</scope>
    <source>
        <strain evidence="7">CGMCC 4.3516</strain>
    </source>
</reference>
<dbReference type="PANTHER" id="PTHR10696:SF56">
    <property type="entry name" value="TAUD_TFDA-LIKE DOMAIN-CONTAINING PROTEIN"/>
    <property type="match status" value="1"/>
</dbReference>
<evidence type="ECO:0000256" key="2">
    <source>
        <dbReference type="ARBA" id="ARBA00023002"/>
    </source>
</evidence>
<comment type="cofactor">
    <cofactor evidence="1">
        <name>Fe(2+)</name>
        <dbReference type="ChEBI" id="CHEBI:29033"/>
    </cofactor>
</comment>
<dbReference type="Pfam" id="PF02668">
    <property type="entry name" value="TauD"/>
    <property type="match status" value="1"/>
</dbReference>
<dbReference type="OrthoDB" id="5491415at2"/>
<dbReference type="InterPro" id="IPR050411">
    <property type="entry name" value="AlphaKG_dependent_hydroxylases"/>
</dbReference>
<dbReference type="SUPFAM" id="SSF51197">
    <property type="entry name" value="Clavaminate synthase-like"/>
    <property type="match status" value="1"/>
</dbReference>
<keyword evidence="7" id="KW-1185">Reference proteome</keyword>
<dbReference type="GO" id="GO:0017000">
    <property type="term" value="P:antibiotic biosynthetic process"/>
    <property type="evidence" value="ECO:0007669"/>
    <property type="project" value="UniProtKB-KW"/>
</dbReference>